<evidence type="ECO:0008006" key="7">
    <source>
        <dbReference type="Google" id="ProtNLM"/>
    </source>
</evidence>
<dbReference type="PATRIC" id="fig|1800.3.peg.968"/>
<evidence type="ECO:0000259" key="3">
    <source>
        <dbReference type="Pfam" id="PF07510"/>
    </source>
</evidence>
<feature type="domain" description="GmrSD restriction endonucleases C-terminal" evidence="3">
    <location>
        <begin position="446"/>
        <end position="593"/>
    </location>
</feature>
<comment type="caution">
    <text evidence="5">The sequence shown here is derived from an EMBL/GenBank/DDBJ whole genome shotgun (WGS) entry which is preliminary data.</text>
</comment>
<dbReference type="InterPro" id="IPR040843">
    <property type="entry name" value="RAMA"/>
</dbReference>
<dbReference type="InterPro" id="IPR011089">
    <property type="entry name" value="GmrSD_C"/>
</dbReference>
<accession>A0A0J6WPX2</accession>
<dbReference type="Proteomes" id="UP000036176">
    <property type="component" value="Unassembled WGS sequence"/>
</dbReference>
<dbReference type="EMBL" id="JYNX01000019">
    <property type="protein sequence ID" value="KMO84158.1"/>
    <property type="molecule type" value="Genomic_DNA"/>
</dbReference>
<dbReference type="Pfam" id="PF07510">
    <property type="entry name" value="GmrSD_C"/>
    <property type="match status" value="1"/>
</dbReference>
<dbReference type="InterPro" id="IPR004919">
    <property type="entry name" value="GmrSD_N"/>
</dbReference>
<feature type="domain" description="RAMA" evidence="4">
    <location>
        <begin position="612"/>
        <end position="706"/>
    </location>
</feature>
<evidence type="ECO:0000259" key="4">
    <source>
        <dbReference type="Pfam" id="PF18755"/>
    </source>
</evidence>
<gene>
    <name evidence="5" type="ORF">MCHUDSM44219_00964</name>
</gene>
<dbReference type="AlphaFoldDB" id="A0A0J6WPX2"/>
<dbReference type="OrthoDB" id="9798761at2"/>
<feature type="compositionally biased region" description="Acidic residues" evidence="1">
    <location>
        <begin position="709"/>
        <end position="731"/>
    </location>
</feature>
<proteinExistence type="predicted"/>
<dbReference type="PANTHER" id="PTHR35149">
    <property type="entry name" value="SLL5132 PROTEIN"/>
    <property type="match status" value="1"/>
</dbReference>
<sequence length="731" mass="83136">METQVRTPQSVFMQPQRLIVPLFQRPYVWNRENQWAPLWHDVIRVAERHRAEPNTKQQPHFLGAVVLQQLQNPVGSLQVRTVIDGQQRLTTLQVLLDALHAEIAQAGVRQPALRLETLVRNPEAFCENHEDKFKVWPTNRDRPSFNAVMDAPPPIEYAALPHAGERLVEAHRYFAEQAREWLKLDGPEGVNKRADSIEFAVRELLQLVVIDLAADENAQEIFETLNARGAGLTAADLIKNFVFQRLLEQGVDVEVAYESHWKEFETGFWEAEVTFGRLRYSRSSIFLNHWLIARTGEEIVAREVFARFKRYADYEAEVPMIQLVGQIARASVVYRRFIEGATASNPVDRLQLFAYRSSMLESEVFKPVVLWLRDPELNPVPPEQELKVLEVLESWLVRRMLVRARTSSYTQVAAELVTQLSKGERDEAGDVVEQYFAGQNVSSRYWPDDAELSNDLTAAPAYQRISNGRLRMVLEAIEDHRRGWKGLVPGLGGERVARGAYHIEHVLPQKWQAHWPLQQAPDEAARDRLIHTIGNLTLLTSKLNAKVSNAPWETKRAALQQHDVLKLNSDLLGQAGLEWNDTKVRARTAVMTQAIIEIWPVPDGHRSNFGHAEEQPRRRVTMADLIGAGLIEAGSTIYVRRKSLSGRTAIVLPDGRIDVDGHVFDTPSGAARWISGKSENGWWFFNVGANDHRSLAEMWNEYLDQVPEMSDDAELETDDEVPGDQLESTDS</sequence>
<feature type="region of interest" description="Disordered" evidence="1">
    <location>
        <begin position="708"/>
        <end position="731"/>
    </location>
</feature>
<dbReference type="PANTHER" id="PTHR35149:SF1">
    <property type="entry name" value="DUF5655 DOMAIN-CONTAINING PROTEIN"/>
    <property type="match status" value="1"/>
</dbReference>
<evidence type="ECO:0000259" key="2">
    <source>
        <dbReference type="Pfam" id="PF03235"/>
    </source>
</evidence>
<name>A0A0J6WPX2_MYCCU</name>
<evidence type="ECO:0000256" key="1">
    <source>
        <dbReference type="SAM" id="MobiDB-lite"/>
    </source>
</evidence>
<keyword evidence="6" id="KW-1185">Reference proteome</keyword>
<reference evidence="5 6" key="1">
    <citation type="journal article" date="2015" name="Genome Biol. Evol.">
        <title>Characterization of Three Mycobacterium spp. with Potential Use in Bioremediation by Genome Sequencing and Comparative Genomics.</title>
        <authorList>
            <person name="Das S."/>
            <person name="Pettersson B.M."/>
            <person name="Behra P.R."/>
            <person name="Ramesh M."/>
            <person name="Dasgupta S."/>
            <person name="Bhattacharya A."/>
            <person name="Kirsebom L.A."/>
        </authorList>
    </citation>
    <scope>NUCLEOTIDE SEQUENCE [LARGE SCALE GENOMIC DNA]</scope>
    <source>
        <strain evidence="5 6">DSM 44219</strain>
    </source>
</reference>
<dbReference type="Pfam" id="PF03235">
    <property type="entry name" value="GmrSD_N"/>
    <property type="match status" value="1"/>
</dbReference>
<feature type="domain" description="GmrSD restriction endonucleases N-terminal" evidence="2">
    <location>
        <begin position="14"/>
        <end position="243"/>
    </location>
</feature>
<evidence type="ECO:0000313" key="5">
    <source>
        <dbReference type="EMBL" id="KMO84158.1"/>
    </source>
</evidence>
<evidence type="ECO:0000313" key="6">
    <source>
        <dbReference type="Proteomes" id="UP000036176"/>
    </source>
</evidence>
<protein>
    <recommendedName>
        <fullName evidence="7">DUF262 domain-containing protein</fullName>
    </recommendedName>
</protein>
<organism evidence="5 6">
    <name type="scientific">Mycolicibacterium chubuense</name>
    <name type="common">Mycobacterium chubuense</name>
    <dbReference type="NCBI Taxonomy" id="1800"/>
    <lineage>
        <taxon>Bacteria</taxon>
        <taxon>Bacillati</taxon>
        <taxon>Actinomycetota</taxon>
        <taxon>Actinomycetes</taxon>
        <taxon>Mycobacteriales</taxon>
        <taxon>Mycobacteriaceae</taxon>
        <taxon>Mycolicibacterium</taxon>
    </lineage>
</organism>
<dbReference type="Pfam" id="PF18755">
    <property type="entry name" value="RAMA"/>
    <property type="match status" value="1"/>
</dbReference>